<dbReference type="AlphaFoldDB" id="A0AAX4HPV6"/>
<dbReference type="Proteomes" id="UP001324634">
    <property type="component" value="Chromosome"/>
</dbReference>
<dbReference type="KEGG" id="psti:SOO65_00140"/>
<evidence type="ECO:0000313" key="1">
    <source>
        <dbReference type="EMBL" id="WPU65157.1"/>
    </source>
</evidence>
<accession>A0AAX4HPV6</accession>
<dbReference type="EMBL" id="CP139487">
    <property type="protein sequence ID" value="WPU65157.1"/>
    <property type="molecule type" value="Genomic_DNA"/>
</dbReference>
<organism evidence="1 2">
    <name type="scientific">Peredibacter starrii</name>
    <dbReference type="NCBI Taxonomy" id="28202"/>
    <lineage>
        <taxon>Bacteria</taxon>
        <taxon>Pseudomonadati</taxon>
        <taxon>Bdellovibrionota</taxon>
        <taxon>Bacteriovoracia</taxon>
        <taxon>Bacteriovoracales</taxon>
        <taxon>Bacteriovoracaceae</taxon>
        <taxon>Peredibacter</taxon>
    </lineage>
</organism>
<protein>
    <submittedName>
        <fullName evidence="1">Uncharacterized protein</fullName>
    </submittedName>
</protein>
<name>A0AAX4HPV6_9BACT</name>
<sequence>MSKKAMEQIASFPLMHAIMGRRSRRFAVGSSIESGPLAFQSQKPPQPLNEIERTLIISAMAGNTGWSHLIPFNQKYAPEFPNYAGSAGGRTFPSSAGFHTSSLFFSDDSGVFFLSNRNAPAAKTKAMANELNVDDWLDHNRSQIKQLSDKRIQIPVEEPHIESHNLWIANCPGSLFAVPVVDLAQHMVLMLCYLAQNGYGIYNDFHHEQIPGLDKFKHIVDLQNPFPLSYVEQIVLGEGTVEVSTSCYAGSLILQAMGLGGWMYDGIDRHSVFGVSGDPRNKGLGFSSVTRNDWVFPNPVGIPGVFEAFCPPYFPDMKAAVRAVVERKFGPNGPFNEETPGPWKESPLVRKSAKIHSEEFIECVALQAQYIHQKFGKFPATLPSTYCLTYLQAHHLDLDFYDKYYKPGSYLHTHEDHQKNWHWH</sequence>
<reference evidence="1 2" key="1">
    <citation type="submission" date="2023-11" db="EMBL/GenBank/DDBJ databases">
        <title>Peredibacter starrii A3.12.</title>
        <authorList>
            <person name="Mitchell R.J."/>
        </authorList>
    </citation>
    <scope>NUCLEOTIDE SEQUENCE [LARGE SCALE GENOMIC DNA]</scope>
    <source>
        <strain evidence="1 2">A3.12</strain>
    </source>
</reference>
<dbReference type="RefSeq" id="WP_321395242.1">
    <property type="nucleotide sequence ID" value="NZ_CP139487.1"/>
</dbReference>
<gene>
    <name evidence="1" type="ORF">SOO65_00140</name>
</gene>
<evidence type="ECO:0000313" key="2">
    <source>
        <dbReference type="Proteomes" id="UP001324634"/>
    </source>
</evidence>
<proteinExistence type="predicted"/>
<keyword evidence="2" id="KW-1185">Reference proteome</keyword>